<comment type="caution">
    <text evidence="4">The sequence shown here is derived from an EMBL/GenBank/DDBJ whole genome shotgun (WGS) entry which is preliminary data.</text>
</comment>
<feature type="domain" description="Carbohydrate binding module xylan-binding" evidence="3">
    <location>
        <begin position="378"/>
        <end position="468"/>
    </location>
</feature>
<name>A0A5C6BAM5_9BACT</name>
<protein>
    <submittedName>
        <fullName evidence="4">Quinoprotein glucose dehydrogenase B</fullName>
        <ecNumber evidence="4">1.1.5.2</ecNumber>
    </submittedName>
</protein>
<dbReference type="Pfam" id="PF16841">
    <property type="entry name" value="CBM60"/>
    <property type="match status" value="4"/>
</dbReference>
<dbReference type="OrthoDB" id="9770043at2"/>
<feature type="domain" description="Carbohydrate binding module xylan-binding" evidence="3">
    <location>
        <begin position="251"/>
        <end position="342"/>
    </location>
</feature>
<dbReference type="InterPro" id="IPR053786">
    <property type="entry name" value="LEPRxLL_CS"/>
</dbReference>
<dbReference type="Proteomes" id="UP000320176">
    <property type="component" value="Unassembled WGS sequence"/>
</dbReference>
<dbReference type="InterPro" id="IPR011041">
    <property type="entry name" value="Quinoprot_gluc/sorb_DH_b-prop"/>
</dbReference>
<evidence type="ECO:0000313" key="5">
    <source>
        <dbReference type="Proteomes" id="UP000320176"/>
    </source>
</evidence>
<reference evidence="4 5" key="1">
    <citation type="submission" date="2019-02" db="EMBL/GenBank/DDBJ databases">
        <title>Deep-cultivation of Planctomycetes and their phenomic and genomic characterization uncovers novel biology.</title>
        <authorList>
            <person name="Wiegand S."/>
            <person name="Jogler M."/>
            <person name="Boedeker C."/>
            <person name="Pinto D."/>
            <person name="Vollmers J."/>
            <person name="Rivas-Marin E."/>
            <person name="Kohn T."/>
            <person name="Peeters S.H."/>
            <person name="Heuer A."/>
            <person name="Rast P."/>
            <person name="Oberbeckmann S."/>
            <person name="Bunk B."/>
            <person name="Jeske O."/>
            <person name="Meyerdierks A."/>
            <person name="Storesund J.E."/>
            <person name="Kallscheuer N."/>
            <person name="Luecker S."/>
            <person name="Lage O.M."/>
            <person name="Pohl T."/>
            <person name="Merkel B.J."/>
            <person name="Hornburger P."/>
            <person name="Mueller R.-W."/>
            <person name="Bruemmer F."/>
            <person name="Labrenz M."/>
            <person name="Spormann A.M."/>
            <person name="Op Den Camp H."/>
            <person name="Overmann J."/>
            <person name="Amann R."/>
            <person name="Jetten M.S.M."/>
            <person name="Mascher T."/>
            <person name="Medema M.H."/>
            <person name="Devos D.P."/>
            <person name="Kaster A.-K."/>
            <person name="Ovreas L."/>
            <person name="Rohde M."/>
            <person name="Galperin M.Y."/>
            <person name="Jogler C."/>
        </authorList>
    </citation>
    <scope>NUCLEOTIDE SEQUENCE [LARGE SCALE GENOMIC DNA]</scope>
    <source>
        <strain evidence="4 5">Pla52n</strain>
    </source>
</reference>
<keyword evidence="5" id="KW-1185">Reference proteome</keyword>
<evidence type="ECO:0000259" key="3">
    <source>
        <dbReference type="Pfam" id="PF16841"/>
    </source>
</evidence>
<feature type="domain" description="DUF4347" evidence="2">
    <location>
        <begin position="76"/>
        <end position="249"/>
    </location>
</feature>
<dbReference type="RefSeq" id="WP_146518526.1">
    <property type="nucleotide sequence ID" value="NZ_SJPN01000001.1"/>
</dbReference>
<feature type="domain" description="Carbohydrate binding module xylan-binding" evidence="3">
    <location>
        <begin position="502"/>
        <end position="590"/>
    </location>
</feature>
<feature type="domain" description="Carbohydrate binding module xylan-binding" evidence="3">
    <location>
        <begin position="625"/>
        <end position="712"/>
    </location>
</feature>
<gene>
    <name evidence="4" type="primary">gdhB_3</name>
    <name evidence="4" type="ORF">Pla52n_10740</name>
</gene>
<dbReference type="PANTHER" id="PTHR19328:SF75">
    <property type="entry name" value="ALDOSE SUGAR DEHYDROGENASE YLII"/>
    <property type="match status" value="1"/>
</dbReference>
<dbReference type="Pfam" id="PF07995">
    <property type="entry name" value="GSDH"/>
    <property type="match status" value="1"/>
</dbReference>
<organism evidence="4 5">
    <name type="scientific">Stieleria varia</name>
    <dbReference type="NCBI Taxonomy" id="2528005"/>
    <lineage>
        <taxon>Bacteria</taxon>
        <taxon>Pseudomonadati</taxon>
        <taxon>Planctomycetota</taxon>
        <taxon>Planctomycetia</taxon>
        <taxon>Pirellulales</taxon>
        <taxon>Pirellulaceae</taxon>
        <taxon>Stieleria</taxon>
    </lineage>
</organism>
<proteinExistence type="predicted"/>
<dbReference type="Gene3D" id="2.60.40.3440">
    <property type="match status" value="1"/>
</dbReference>
<sequence length="1340" mass="144976">MSDSQRPTRFRRLHRSRFRQAFSNGFALEPRLLLAADAGIAQSTVVAECTDRSTGSPFSDTAIATSSDTDCHPSALVFVDADVPQLETLLAGIASDADIVLLTPSENAIDQITRTLADRKELPSIHIISHGRSGAIQLGGQLIDEAQLRKHQPSVQAWGKSLSDDGDILLYGCDVAAGAAGELFVQALSELTSADVAASTNQTGHTVYGRQSANANSSHADWELESTVGDVQASLVVSTRARREFHSTLLVSIFAAGVTGSENLALQIDEQTVAEFSGIGGDVETRTFEQYSFENASPVTADQIRVLFTNDLVDLSGDRNLLIDRIEIDGVAFETEDDSTFSTGLWNPLNQAAVPRFAQSEWLYTNGFFEYANQNATTIEIDAAGMTGEEVMRLTVGGQEIESWNVSTAGETFTAQIDRVLDPAVDFIRVELINDLYDPENGIDRNLQVSGIRVNGQSFTTADPSTYSTGVWTNGVGIDPGYLRGEFLHVNGFFEFDAPPSTVIVQANGDEGTEHMKLNIGGQDVAEFDITTQTQSYSYTHTAPISANDVRLIFDNDVVDPNGVTDPNLNVDWIEVDGYRVETDSPYVFSTGVFSPDAQAILPGYGIGNTLNTNGYFQYATGAVIEIIARGESGTENFDLVVDGRRVDVFDVTDQFETYTYTAGKNVSANQIRVEYNTDEFVVPGVNDRNLIVDAIVINGVRYETEVPSTYSAGTGVVDGAIQHGFGHGDTLFYNGFFHYHGAFISDDAFSIPEDSLAVPLAVLANDVFSDYNLSNIVLQSETQNGDLELIDGIVHYTPATDFVGTDSFSYTIMSNNGSLVPATADVTITVNQSHQQPQTQINSAVAPELTPSGKFLEVRRFAKLPLDTAGRQPRMNSFATLGNRLFVVTDGTFDNTGEIYEIVSDSDGNTSVELLFDVATAIVANTGLDVVNSNPLFGIRNVAFHPEFATNGKFYTTYTGERPADPSTFTYLSDPQTPVPVDNVLAEWTFDFATAEVDLDSYREVFRIGMVAEDHPIQNMLFNPYAQPGDADYGLMYVGVGDGSVQSAIAGDGLNNDALGKILRVDPLATDTAPYSTPDLNPFVDDTRYPDEVYAVGFRNPHNLAFAQDATGDVHLLVTDIGRDNVEEVNIVVAGASYGWADREGVFVHLGEQAFINGNIAALPADEAANGYTFPVAILGHEGIFGESFVGQAITGGHVIQNGSSALDGQFIFAEFATDGRAYHIDFAQALEQITTLDSADPNRDTPDDLTWLTPQELTILFDHDNDPSTTSLVRDSLKDVLDDEEDFVAIASAGKIRADLRFGQGPGGELYILNKRNGWVYIATNTLPSLSVDPPDTV</sequence>
<dbReference type="InterPro" id="IPR031768">
    <property type="entry name" value="CBM60_xylan-bd"/>
</dbReference>
<dbReference type="EC" id="1.1.5.2" evidence="4"/>
<dbReference type="Pfam" id="PF14252">
    <property type="entry name" value="DUF4347"/>
    <property type="match status" value="1"/>
</dbReference>
<dbReference type="InterPro" id="IPR011042">
    <property type="entry name" value="6-blade_b-propeller_TolB-like"/>
</dbReference>
<feature type="domain" description="Glucose/Sorbosone dehydrogenase" evidence="1">
    <location>
        <begin position="928"/>
        <end position="1143"/>
    </location>
</feature>
<dbReference type="NCBIfam" id="NF012209">
    <property type="entry name" value="LEPR-8K"/>
    <property type="match status" value="1"/>
</dbReference>
<accession>A0A5C6BAM5</accession>
<evidence type="ECO:0000313" key="4">
    <source>
        <dbReference type="EMBL" id="TWU08491.1"/>
    </source>
</evidence>
<dbReference type="EMBL" id="SJPN01000001">
    <property type="protein sequence ID" value="TWU08491.1"/>
    <property type="molecule type" value="Genomic_DNA"/>
</dbReference>
<dbReference type="InterPro" id="IPR025592">
    <property type="entry name" value="DUF4347"/>
</dbReference>
<dbReference type="Pfam" id="PF17963">
    <property type="entry name" value="Big_9"/>
    <property type="match status" value="1"/>
</dbReference>
<dbReference type="GO" id="GO:0008876">
    <property type="term" value="F:quinoprotein glucose dehydrogenase activity"/>
    <property type="evidence" value="ECO:0007669"/>
    <property type="project" value="UniProtKB-EC"/>
</dbReference>
<dbReference type="InterPro" id="IPR012938">
    <property type="entry name" value="Glc/Sorbosone_DH"/>
</dbReference>
<dbReference type="Gene3D" id="2.120.10.30">
    <property type="entry name" value="TolB, C-terminal domain"/>
    <property type="match status" value="1"/>
</dbReference>
<evidence type="ECO:0000259" key="2">
    <source>
        <dbReference type="Pfam" id="PF14252"/>
    </source>
</evidence>
<keyword evidence="4" id="KW-0560">Oxidoreductase</keyword>
<evidence type="ECO:0000259" key="1">
    <source>
        <dbReference type="Pfam" id="PF07995"/>
    </source>
</evidence>
<dbReference type="SUPFAM" id="SSF50952">
    <property type="entry name" value="Soluble quinoprotein glucose dehydrogenase"/>
    <property type="match status" value="1"/>
</dbReference>
<dbReference type="PANTHER" id="PTHR19328">
    <property type="entry name" value="HEDGEHOG-INTERACTING PROTEIN"/>
    <property type="match status" value="1"/>
</dbReference>
<dbReference type="Gene3D" id="2.60.60.40">
    <property type="match status" value="4"/>
</dbReference>